<proteinExistence type="predicted"/>
<accession>A0A815G336</accession>
<gene>
    <name evidence="1" type="ORF">JYZ213_LOCUS34078</name>
    <name evidence="2" type="ORF">OXD698_LOCUS10521</name>
</gene>
<dbReference type="AlphaFoldDB" id="A0A815G336"/>
<evidence type="ECO:0000313" key="3">
    <source>
        <dbReference type="Proteomes" id="UP000663845"/>
    </source>
</evidence>
<evidence type="ECO:0000313" key="2">
    <source>
        <dbReference type="EMBL" id="CAF3675067.1"/>
    </source>
</evidence>
<sequence>MAHALKFNDQTLRNEESVSLHPYIGYLLVNYLKGLDVINYMEALNGSEQFPTIIVSEYEFYQIFMELAKKENVTVTMPYLDFYLEECSFTTMGYLYPNHYHHEHAPVMRSFIHSTFTVEALEKLCCTYKNPSFQCYSRLLPFNSQSYAGNLILLDYFNYKYSTGPSRELNVHEQSLFKECQLFRPLAHNVLNKNLIFVEHISEFIMNFEDRFKLFTWIKAIDFNKFHISGGCIVNCLCKHPFSDTTIEMVDINFNGNSFHEFNDAVNNIYVDLMKIMLEKNYYPSTTLVQKSNGGYIIELPFNIQLQFNFKNVPDNTNPISYVLHSSDIDVSQVAFTGTRVFCTFAFLQAIATKSFICYTMHATMMKSICERIIRYCHRGFIFLESHNFDDTLYGDIMNNDDLEENRVETKEIIDDNGEVQIMTTTYETQRWPLPTIDSYLLQEAFIKRIGYKQFE</sequence>
<dbReference type="Proteomes" id="UP000663844">
    <property type="component" value="Unassembled WGS sequence"/>
</dbReference>
<reference evidence="1" key="1">
    <citation type="submission" date="2021-02" db="EMBL/GenBank/DDBJ databases">
        <authorList>
            <person name="Nowell W R."/>
        </authorList>
    </citation>
    <scope>NUCLEOTIDE SEQUENCE</scope>
</reference>
<name>A0A815G336_9BILA</name>
<protein>
    <submittedName>
        <fullName evidence="1">Uncharacterized protein</fullName>
    </submittedName>
</protein>
<dbReference type="EMBL" id="CAJNOG010000676">
    <property type="protein sequence ID" value="CAF1333308.1"/>
    <property type="molecule type" value="Genomic_DNA"/>
</dbReference>
<dbReference type="Proteomes" id="UP000663845">
    <property type="component" value="Unassembled WGS sequence"/>
</dbReference>
<dbReference type="EMBL" id="CAJOAZ010000563">
    <property type="protein sequence ID" value="CAF3675067.1"/>
    <property type="molecule type" value="Genomic_DNA"/>
</dbReference>
<comment type="caution">
    <text evidence="1">The sequence shown here is derived from an EMBL/GenBank/DDBJ whole genome shotgun (WGS) entry which is preliminary data.</text>
</comment>
<evidence type="ECO:0000313" key="1">
    <source>
        <dbReference type="EMBL" id="CAF1333308.1"/>
    </source>
</evidence>
<organism evidence="1 3">
    <name type="scientific">Adineta steineri</name>
    <dbReference type="NCBI Taxonomy" id="433720"/>
    <lineage>
        <taxon>Eukaryota</taxon>
        <taxon>Metazoa</taxon>
        <taxon>Spiralia</taxon>
        <taxon>Gnathifera</taxon>
        <taxon>Rotifera</taxon>
        <taxon>Eurotatoria</taxon>
        <taxon>Bdelloidea</taxon>
        <taxon>Adinetida</taxon>
        <taxon>Adinetidae</taxon>
        <taxon>Adineta</taxon>
    </lineage>
</organism>